<dbReference type="PANTHER" id="PTHR37577">
    <property type="entry name" value="INTEGRAL MEMBRANE PROTEIN"/>
    <property type="match status" value="1"/>
</dbReference>
<protein>
    <submittedName>
        <fullName evidence="2">Uncharacterized protein</fullName>
    </submittedName>
</protein>
<evidence type="ECO:0000313" key="3">
    <source>
        <dbReference type="Proteomes" id="UP001446871"/>
    </source>
</evidence>
<keyword evidence="3" id="KW-1185">Reference proteome</keyword>
<accession>A0ABR1VK09</accession>
<keyword evidence="1" id="KW-0472">Membrane</keyword>
<organism evidence="2 3">
    <name type="scientific">Apiospora saccharicola</name>
    <dbReference type="NCBI Taxonomy" id="335842"/>
    <lineage>
        <taxon>Eukaryota</taxon>
        <taxon>Fungi</taxon>
        <taxon>Dikarya</taxon>
        <taxon>Ascomycota</taxon>
        <taxon>Pezizomycotina</taxon>
        <taxon>Sordariomycetes</taxon>
        <taxon>Xylariomycetidae</taxon>
        <taxon>Amphisphaeriales</taxon>
        <taxon>Apiosporaceae</taxon>
        <taxon>Apiospora</taxon>
    </lineage>
</organism>
<proteinExistence type="predicted"/>
<gene>
    <name evidence="2" type="ORF">PG996_004906</name>
</gene>
<sequence>MLSLSRQLCPGPATEAGFLQTITALSDLQLFTGLSLLICGYAIVGNGMMGYHWLMITRLAWFSTITHLAALSSWHRRLYQRVSKRTLRLVLMGCLAVMFMAAIMVTADERFDPQYYAVCYMRVPRPGFNIADPDVVSSCVLIASNIMIRLFKLYSITTEQRFKTIRYGIVQLIRRAVSKFCLWLHPHSLQVNLFGLMAFLQPLMALLMYLEIVT</sequence>
<name>A0ABR1VK09_9PEZI</name>
<dbReference type="PANTHER" id="PTHR37577:SF1">
    <property type="entry name" value="INTEGRAL MEMBRANE PROTEIN"/>
    <property type="match status" value="1"/>
</dbReference>
<feature type="transmembrane region" description="Helical" evidence="1">
    <location>
        <begin position="86"/>
        <end position="107"/>
    </location>
</feature>
<dbReference type="EMBL" id="JAQQWM010000003">
    <property type="protein sequence ID" value="KAK8071558.1"/>
    <property type="molecule type" value="Genomic_DNA"/>
</dbReference>
<evidence type="ECO:0000256" key="1">
    <source>
        <dbReference type="SAM" id="Phobius"/>
    </source>
</evidence>
<dbReference type="Proteomes" id="UP001446871">
    <property type="component" value="Unassembled WGS sequence"/>
</dbReference>
<evidence type="ECO:0000313" key="2">
    <source>
        <dbReference type="EMBL" id="KAK8071558.1"/>
    </source>
</evidence>
<dbReference type="InterPro" id="IPR053018">
    <property type="entry name" value="Elsinochrome_Biosynth-Asso"/>
</dbReference>
<feature type="transmembrane region" description="Helical" evidence="1">
    <location>
        <begin position="191"/>
        <end position="210"/>
    </location>
</feature>
<keyword evidence="1" id="KW-1133">Transmembrane helix</keyword>
<comment type="caution">
    <text evidence="2">The sequence shown here is derived from an EMBL/GenBank/DDBJ whole genome shotgun (WGS) entry which is preliminary data.</text>
</comment>
<reference evidence="2 3" key="1">
    <citation type="submission" date="2023-01" db="EMBL/GenBank/DDBJ databases">
        <title>Analysis of 21 Apiospora genomes using comparative genomics revels a genus with tremendous synthesis potential of carbohydrate active enzymes and secondary metabolites.</title>
        <authorList>
            <person name="Sorensen T."/>
        </authorList>
    </citation>
    <scope>NUCLEOTIDE SEQUENCE [LARGE SCALE GENOMIC DNA]</scope>
    <source>
        <strain evidence="2 3">CBS 83171</strain>
    </source>
</reference>
<keyword evidence="1" id="KW-0812">Transmembrane</keyword>